<feature type="domain" description="Alanine racemase C-terminal" evidence="7">
    <location>
        <begin position="239"/>
        <end position="365"/>
    </location>
</feature>
<dbReference type="EC" id="5.1.1.1" evidence="4"/>
<proteinExistence type="inferred from homology"/>
<dbReference type="GO" id="GO:0005829">
    <property type="term" value="C:cytosol"/>
    <property type="evidence" value="ECO:0007669"/>
    <property type="project" value="TreeGrafter"/>
</dbReference>
<accession>A0A323UVK0</accession>
<evidence type="ECO:0000256" key="1">
    <source>
        <dbReference type="ARBA" id="ARBA00001933"/>
    </source>
</evidence>
<dbReference type="PRINTS" id="PR00992">
    <property type="entry name" value="ALARACEMASE"/>
</dbReference>
<feature type="active site" description="Proton acceptor; specific for D-alanine" evidence="4">
    <location>
        <position position="41"/>
    </location>
</feature>
<gene>
    <name evidence="8" type="primary">alr</name>
    <name evidence="8" type="ORF">DNK49_10210</name>
</gene>
<dbReference type="InterPro" id="IPR020622">
    <property type="entry name" value="Ala_racemase_pyridoxalP-BS"/>
</dbReference>
<keyword evidence="9" id="KW-1185">Reference proteome</keyword>
<dbReference type="Gene3D" id="2.40.37.10">
    <property type="entry name" value="Lyase, Ornithine Decarboxylase, Chain A, domain 1"/>
    <property type="match status" value="1"/>
</dbReference>
<evidence type="ECO:0000256" key="3">
    <source>
        <dbReference type="ARBA" id="ARBA00023235"/>
    </source>
</evidence>
<dbReference type="InterPro" id="IPR001608">
    <property type="entry name" value="Ala_racemase_N"/>
</dbReference>
<evidence type="ECO:0000259" key="7">
    <source>
        <dbReference type="SMART" id="SM01005"/>
    </source>
</evidence>
<keyword evidence="3 4" id="KW-0413">Isomerase</keyword>
<evidence type="ECO:0000313" key="9">
    <source>
        <dbReference type="Proteomes" id="UP000248259"/>
    </source>
</evidence>
<dbReference type="InterPro" id="IPR009006">
    <property type="entry name" value="Ala_racemase/Decarboxylase_C"/>
</dbReference>
<dbReference type="UniPathway" id="UPA00042">
    <property type="reaction ID" value="UER00497"/>
</dbReference>
<sequence>MDQNTFSTFGARLTIDLDALCDNWRSLRARLSRGQCAAVVKADAYGLGAAQVAPALYRAGCRHFFVAHLNEGIALRPVLPVDATLYILHGIHPGAEAECLHHRLVPVLNSVPQIEAWQALALAGNQPLPAVLQVDTGMARLGLDAEDFARWVPAGLIGLDLHFVMSHLVSAEALHSPFNRLQLDRFRAMLTHLPGVRASLANSSGIFLGADYHFDLVRPGAALYGVAPVAGQTNPMRQVIHLQAKVLQTRSIAAGTPVGYSHTWTASRPSRIATVAVGYADGYLRSLSNRGAARVDGVSLPVIGNVSMDTLIIDITALPEGRIREGDLLDLADPTHGVDAVAAHAGTIAYEILTSLGQRYARHYVGGEAG</sequence>
<dbReference type="EMBL" id="QKOE01000006">
    <property type="protein sequence ID" value="PZA16497.1"/>
    <property type="molecule type" value="Genomic_DNA"/>
</dbReference>
<comment type="cofactor">
    <cofactor evidence="1 4 5">
        <name>pyridoxal 5'-phosphate</name>
        <dbReference type="ChEBI" id="CHEBI:597326"/>
    </cofactor>
</comment>
<dbReference type="SMART" id="SM01005">
    <property type="entry name" value="Ala_racemase_C"/>
    <property type="match status" value="1"/>
</dbReference>
<dbReference type="Pfam" id="PF01168">
    <property type="entry name" value="Ala_racemase_N"/>
    <property type="match status" value="1"/>
</dbReference>
<dbReference type="OrthoDB" id="9813814at2"/>
<dbReference type="PANTHER" id="PTHR30511:SF0">
    <property type="entry name" value="ALANINE RACEMASE, CATABOLIC-RELATED"/>
    <property type="match status" value="1"/>
</dbReference>
<comment type="caution">
    <text evidence="8">The sequence shown here is derived from an EMBL/GenBank/DDBJ whole genome shotgun (WGS) entry which is preliminary data.</text>
</comment>
<dbReference type="Gene3D" id="3.20.20.10">
    <property type="entry name" value="Alanine racemase"/>
    <property type="match status" value="1"/>
</dbReference>
<feature type="binding site" evidence="4 6">
    <location>
        <position position="308"/>
    </location>
    <ligand>
        <name>substrate</name>
    </ligand>
</feature>
<feature type="modified residue" description="N6-(pyridoxal phosphate)lysine" evidence="4 5">
    <location>
        <position position="41"/>
    </location>
</feature>
<evidence type="ECO:0000256" key="2">
    <source>
        <dbReference type="ARBA" id="ARBA00022898"/>
    </source>
</evidence>
<dbReference type="PROSITE" id="PS00395">
    <property type="entry name" value="ALANINE_RACEMASE"/>
    <property type="match status" value="1"/>
</dbReference>
<dbReference type="InterPro" id="IPR029066">
    <property type="entry name" value="PLP-binding_barrel"/>
</dbReference>
<comment type="similarity">
    <text evidence="4">Belongs to the alanine racemase family.</text>
</comment>
<dbReference type="SUPFAM" id="SSF50621">
    <property type="entry name" value="Alanine racemase C-terminal domain-like"/>
    <property type="match status" value="1"/>
</dbReference>
<dbReference type="InterPro" id="IPR000821">
    <property type="entry name" value="Ala_racemase"/>
</dbReference>
<dbReference type="HAMAP" id="MF_01201">
    <property type="entry name" value="Ala_racemase"/>
    <property type="match status" value="1"/>
</dbReference>
<dbReference type="Proteomes" id="UP000248259">
    <property type="component" value="Unassembled WGS sequence"/>
</dbReference>
<comment type="pathway">
    <text evidence="4">Amino-acid biosynthesis; D-alanine biosynthesis; D-alanine from L-alanine: step 1/1.</text>
</comment>
<dbReference type="PANTHER" id="PTHR30511">
    <property type="entry name" value="ALANINE RACEMASE"/>
    <property type="match status" value="1"/>
</dbReference>
<keyword evidence="2 4" id="KW-0663">Pyridoxal phosphate</keyword>
<evidence type="ECO:0000313" key="8">
    <source>
        <dbReference type="EMBL" id="PZA16497.1"/>
    </source>
</evidence>
<organism evidence="8 9">
    <name type="scientific">Parazoarcus communis SWub3 = DSM 12120</name>
    <dbReference type="NCBI Taxonomy" id="1121029"/>
    <lineage>
        <taxon>Bacteria</taxon>
        <taxon>Pseudomonadati</taxon>
        <taxon>Pseudomonadota</taxon>
        <taxon>Betaproteobacteria</taxon>
        <taxon>Rhodocyclales</taxon>
        <taxon>Zoogloeaceae</taxon>
        <taxon>Parazoarcus</taxon>
    </lineage>
</organism>
<comment type="function">
    <text evidence="4">Catalyzes the interconversion of L-alanine and D-alanine. May also act on other amino acids.</text>
</comment>
<feature type="active site" description="Proton acceptor; specific for L-alanine" evidence="4">
    <location>
        <position position="260"/>
    </location>
</feature>
<evidence type="ECO:0000256" key="4">
    <source>
        <dbReference type="HAMAP-Rule" id="MF_01201"/>
    </source>
</evidence>
<dbReference type="GO" id="GO:0008784">
    <property type="term" value="F:alanine racemase activity"/>
    <property type="evidence" value="ECO:0007669"/>
    <property type="project" value="UniProtKB-UniRule"/>
</dbReference>
<comment type="catalytic activity">
    <reaction evidence="4">
        <text>L-alanine = D-alanine</text>
        <dbReference type="Rhea" id="RHEA:20249"/>
        <dbReference type="ChEBI" id="CHEBI:57416"/>
        <dbReference type="ChEBI" id="CHEBI:57972"/>
        <dbReference type="EC" id="5.1.1.1"/>
    </reaction>
</comment>
<evidence type="ECO:0000256" key="5">
    <source>
        <dbReference type="PIRSR" id="PIRSR600821-50"/>
    </source>
</evidence>
<dbReference type="SUPFAM" id="SSF51419">
    <property type="entry name" value="PLP-binding barrel"/>
    <property type="match status" value="1"/>
</dbReference>
<dbReference type="GO" id="GO:0030170">
    <property type="term" value="F:pyridoxal phosphate binding"/>
    <property type="evidence" value="ECO:0007669"/>
    <property type="project" value="UniProtKB-UniRule"/>
</dbReference>
<name>A0A323UVK0_9RHOO</name>
<dbReference type="Pfam" id="PF00842">
    <property type="entry name" value="Ala_racemase_C"/>
    <property type="match status" value="1"/>
</dbReference>
<dbReference type="GO" id="GO:0030632">
    <property type="term" value="P:D-alanine biosynthetic process"/>
    <property type="evidence" value="ECO:0007669"/>
    <property type="project" value="UniProtKB-UniRule"/>
</dbReference>
<dbReference type="InterPro" id="IPR011079">
    <property type="entry name" value="Ala_racemase_C"/>
</dbReference>
<feature type="binding site" evidence="4 6">
    <location>
        <position position="140"/>
    </location>
    <ligand>
        <name>substrate</name>
    </ligand>
</feature>
<dbReference type="RefSeq" id="WP_110524258.1">
    <property type="nucleotide sequence ID" value="NZ_QKOE01000006.1"/>
</dbReference>
<dbReference type="AlphaFoldDB" id="A0A323UVK0"/>
<dbReference type="CDD" id="cd00430">
    <property type="entry name" value="PLPDE_III_AR"/>
    <property type="match status" value="1"/>
</dbReference>
<reference evidence="8 9" key="1">
    <citation type="submission" date="2018-06" db="EMBL/GenBank/DDBJ databases">
        <title>Azoarcus communis strain SWub3 genome.</title>
        <authorList>
            <person name="Zorraquino Salvo V."/>
            <person name="Toubiana D."/>
            <person name="Blumwald E."/>
        </authorList>
    </citation>
    <scope>NUCLEOTIDE SEQUENCE [LARGE SCALE GENOMIC DNA]</scope>
    <source>
        <strain evidence="8 9">SWub3</strain>
    </source>
</reference>
<evidence type="ECO:0000256" key="6">
    <source>
        <dbReference type="PIRSR" id="PIRSR600821-52"/>
    </source>
</evidence>
<protein>
    <recommendedName>
        <fullName evidence="4">Alanine racemase</fullName>
        <ecNumber evidence="4">5.1.1.1</ecNumber>
    </recommendedName>
</protein>
<dbReference type="NCBIfam" id="TIGR00492">
    <property type="entry name" value="alr"/>
    <property type="match status" value="1"/>
</dbReference>